<feature type="transmembrane region" description="Helical" evidence="1">
    <location>
        <begin position="325"/>
        <end position="348"/>
    </location>
</feature>
<evidence type="ECO:0000313" key="3">
    <source>
        <dbReference type="Proteomes" id="UP001473302"/>
    </source>
</evidence>
<feature type="transmembrane region" description="Helical" evidence="1">
    <location>
        <begin position="109"/>
        <end position="141"/>
    </location>
</feature>
<dbReference type="Proteomes" id="UP001473302">
    <property type="component" value="Unassembled WGS sequence"/>
</dbReference>
<accession>A0ABP9ZB95</accession>
<feature type="transmembrane region" description="Helical" evidence="1">
    <location>
        <begin position="161"/>
        <end position="181"/>
    </location>
</feature>
<evidence type="ECO:0000256" key="1">
    <source>
        <dbReference type="SAM" id="Phobius"/>
    </source>
</evidence>
<feature type="transmembrane region" description="Helical" evidence="1">
    <location>
        <begin position="303"/>
        <end position="319"/>
    </location>
</feature>
<name>A0ABP9ZB95_9FUNG</name>
<dbReference type="EMBL" id="BAABUK010000031">
    <property type="protein sequence ID" value="GAA5816388.1"/>
    <property type="molecule type" value="Genomic_DNA"/>
</dbReference>
<keyword evidence="1" id="KW-0812">Transmembrane</keyword>
<feature type="transmembrane region" description="Helical" evidence="1">
    <location>
        <begin position="75"/>
        <end position="97"/>
    </location>
</feature>
<comment type="caution">
    <text evidence="2">The sequence shown here is derived from an EMBL/GenBank/DDBJ whole genome shotgun (WGS) entry which is preliminary data.</text>
</comment>
<feature type="transmembrane region" description="Helical" evidence="1">
    <location>
        <begin position="244"/>
        <end position="262"/>
    </location>
</feature>
<evidence type="ECO:0000313" key="2">
    <source>
        <dbReference type="EMBL" id="GAA5816388.1"/>
    </source>
</evidence>
<gene>
    <name evidence="2" type="ORF">MFLAVUS_009917</name>
</gene>
<sequence>MKIKTKFTISWIVGSLLAILTAYDISLSMLPWSPTIIDQCFNSDTLRVAYTNMSPTLDRVLCFYVHFNQQPLHDIVGLPLMRLLMAALGTCYAIMAFEGSRKGFKTSTLMVAFPLLGVLASMIGISLMFPAVWIPLCFYSYKQKEPKGEDLSLSMPEAYGILLGIVVGYGVPSAIIASPLVTNDSRLEQDLLCFWQVISVIIVPLFGVFERAIKKIGSPVDQVKQPAVRERLRLVEGKDALERCYLFLGALNMVIYYGSYVFTVHQGIHIWDSFLFLLNAPGSLPAGLSFLDLGKIICSRMILVDYISLSFAFVLWATLNSGMVAGLLVFIATPIIGPAAAISFYSYYRESKINYAIKAD</sequence>
<reference evidence="2 3" key="1">
    <citation type="submission" date="2024-04" db="EMBL/GenBank/DDBJ databases">
        <title>genome sequences of Mucor flavus KT1a and Helicostylum pulchrum KT1b strains isolated from the surface of a dry-aged beef.</title>
        <authorList>
            <person name="Toyotome T."/>
            <person name="Hosono M."/>
            <person name="Torimaru M."/>
            <person name="Fukuda K."/>
            <person name="Mikami N."/>
        </authorList>
    </citation>
    <scope>NUCLEOTIDE SEQUENCE [LARGE SCALE GENOMIC DNA]</scope>
    <source>
        <strain evidence="2 3">KT1a</strain>
    </source>
</reference>
<feature type="transmembrane region" description="Helical" evidence="1">
    <location>
        <begin position="268"/>
        <end position="291"/>
    </location>
</feature>
<proteinExistence type="predicted"/>
<protein>
    <submittedName>
        <fullName evidence="2">Uncharacterized protein</fullName>
    </submittedName>
</protein>
<keyword evidence="3" id="KW-1185">Reference proteome</keyword>
<keyword evidence="1" id="KW-0472">Membrane</keyword>
<keyword evidence="1" id="KW-1133">Transmembrane helix</keyword>
<organism evidence="2 3">
    <name type="scientific">Mucor flavus</name>
    <dbReference type="NCBI Taxonomy" id="439312"/>
    <lineage>
        <taxon>Eukaryota</taxon>
        <taxon>Fungi</taxon>
        <taxon>Fungi incertae sedis</taxon>
        <taxon>Mucoromycota</taxon>
        <taxon>Mucoromycotina</taxon>
        <taxon>Mucoromycetes</taxon>
        <taxon>Mucorales</taxon>
        <taxon>Mucorineae</taxon>
        <taxon>Mucoraceae</taxon>
        <taxon>Mucor</taxon>
    </lineage>
</organism>